<dbReference type="Pfam" id="PF03009">
    <property type="entry name" value="GDPD"/>
    <property type="match status" value="1"/>
</dbReference>
<evidence type="ECO:0000256" key="4">
    <source>
        <dbReference type="ARBA" id="ARBA00022798"/>
    </source>
</evidence>
<dbReference type="SUPFAM" id="SSF51695">
    <property type="entry name" value="PLC-like phosphodiesterases"/>
    <property type="match status" value="1"/>
</dbReference>
<accession>A0A8K0T2C9</accession>
<proteinExistence type="inferred from homology"/>
<keyword evidence="3" id="KW-0732">Signal</keyword>
<dbReference type="EMBL" id="JAGPNK010000003">
    <property type="protein sequence ID" value="KAH7324343.1"/>
    <property type="molecule type" value="Genomic_DNA"/>
</dbReference>
<dbReference type="InterPro" id="IPR017946">
    <property type="entry name" value="PLC-like_Pdiesterase_TIM-brl"/>
</dbReference>
<dbReference type="OrthoDB" id="1058301at2759"/>
<dbReference type="GO" id="GO:0008889">
    <property type="term" value="F:glycerophosphodiester phosphodiesterase activity"/>
    <property type="evidence" value="ECO:0007669"/>
    <property type="project" value="UniProtKB-EC"/>
</dbReference>
<evidence type="ECO:0000256" key="6">
    <source>
        <dbReference type="ARBA" id="ARBA00047512"/>
    </source>
</evidence>
<evidence type="ECO:0000256" key="5">
    <source>
        <dbReference type="ARBA" id="ARBA00022801"/>
    </source>
</evidence>
<dbReference type="Gene3D" id="3.20.20.190">
    <property type="entry name" value="Phosphatidylinositol (PI) phosphodiesterase"/>
    <property type="match status" value="1"/>
</dbReference>
<dbReference type="PROSITE" id="PS51704">
    <property type="entry name" value="GP_PDE"/>
    <property type="match status" value="1"/>
</dbReference>
<comment type="similarity">
    <text evidence="1">Belongs to the glycerophosphoryl diester phosphodiesterase family.</text>
</comment>
<evidence type="ECO:0000256" key="3">
    <source>
        <dbReference type="ARBA" id="ARBA00022729"/>
    </source>
</evidence>
<dbReference type="InterPro" id="IPR030395">
    <property type="entry name" value="GP_PDE_dom"/>
</dbReference>
<evidence type="ECO:0000259" key="7">
    <source>
        <dbReference type="PROSITE" id="PS51704"/>
    </source>
</evidence>
<evidence type="ECO:0000313" key="9">
    <source>
        <dbReference type="Proteomes" id="UP000813444"/>
    </source>
</evidence>
<dbReference type="PANTHER" id="PTHR43620:SF7">
    <property type="entry name" value="GLYCEROPHOSPHODIESTER PHOSPHODIESTERASE GDPD5-RELATED"/>
    <property type="match status" value="1"/>
</dbReference>
<gene>
    <name evidence="8" type="ORF">B0I35DRAFT_475595</name>
</gene>
<dbReference type="PANTHER" id="PTHR43620">
    <property type="entry name" value="GLYCEROPHOSPHORYL DIESTER PHOSPHODIESTERASE"/>
    <property type="match status" value="1"/>
</dbReference>
<dbReference type="GO" id="GO:0006071">
    <property type="term" value="P:glycerol metabolic process"/>
    <property type="evidence" value="ECO:0007669"/>
    <property type="project" value="UniProtKB-KW"/>
</dbReference>
<feature type="domain" description="GP-PDE" evidence="7">
    <location>
        <begin position="74"/>
        <end position="388"/>
    </location>
</feature>
<keyword evidence="4" id="KW-0319">Glycerol metabolism</keyword>
<comment type="caution">
    <text evidence="8">The sequence shown here is derived from an EMBL/GenBank/DDBJ whole genome shotgun (WGS) entry which is preliminary data.</text>
</comment>
<evidence type="ECO:0000256" key="2">
    <source>
        <dbReference type="ARBA" id="ARBA00012247"/>
    </source>
</evidence>
<dbReference type="Proteomes" id="UP000813444">
    <property type="component" value="Unassembled WGS sequence"/>
</dbReference>
<reference evidence="8" key="1">
    <citation type="journal article" date="2021" name="Nat. Commun.">
        <title>Genetic determinants of endophytism in the Arabidopsis root mycobiome.</title>
        <authorList>
            <person name="Mesny F."/>
            <person name="Miyauchi S."/>
            <person name="Thiergart T."/>
            <person name="Pickel B."/>
            <person name="Atanasova L."/>
            <person name="Karlsson M."/>
            <person name="Huettel B."/>
            <person name="Barry K.W."/>
            <person name="Haridas S."/>
            <person name="Chen C."/>
            <person name="Bauer D."/>
            <person name="Andreopoulos W."/>
            <person name="Pangilinan J."/>
            <person name="LaButti K."/>
            <person name="Riley R."/>
            <person name="Lipzen A."/>
            <person name="Clum A."/>
            <person name="Drula E."/>
            <person name="Henrissat B."/>
            <person name="Kohler A."/>
            <person name="Grigoriev I.V."/>
            <person name="Martin F.M."/>
            <person name="Hacquard S."/>
        </authorList>
    </citation>
    <scope>NUCLEOTIDE SEQUENCE</scope>
    <source>
        <strain evidence="8">MPI-CAGE-CH-0235</strain>
    </source>
</reference>
<name>A0A8K0T2C9_9HYPO</name>
<keyword evidence="5" id="KW-0378">Hydrolase</keyword>
<dbReference type="GO" id="GO:0006629">
    <property type="term" value="P:lipid metabolic process"/>
    <property type="evidence" value="ECO:0007669"/>
    <property type="project" value="InterPro"/>
</dbReference>
<sequence>MLYRSAAIVAGAAAVAVAKPCSSVFPTSTSAPAPGPTVKVDVGFRPHYIVDQMAPGPLKEEMEACANMDFQPSDFVIGHRGGGTLQIPEHSLESNLAGQRMGSGVLECDVAFTSDLELVCRHSQCDLHYTTNILLIPDLAAKCTVPFTPAADGQPATATCCTSDITLAEFKTLCAKMEGFNASATTPEDFQHGTPAWRTDLYAAGCPKVLTHKEHIKLVDGMGLKFTPELKLPEVEMPFQGNYTQEMYAQQLIDEYREAGISPDRVWPQSFNYPDVLYWIDNEPEFGLQAVWLDETADDPANFPNSIAFLDTVKADGVQYLAPPLPYLVQSDNGTIVPSPYADRANELGLNIVAWTLERSPPLAQVREEGNYYYFTIQDAVHNDGDIFTLLDVLYRQIHIKQIFSDWSGTVTYYINCVGGV</sequence>
<evidence type="ECO:0000313" key="8">
    <source>
        <dbReference type="EMBL" id="KAH7324343.1"/>
    </source>
</evidence>
<keyword evidence="9" id="KW-1185">Reference proteome</keyword>
<dbReference type="EC" id="3.1.4.46" evidence="2"/>
<comment type="catalytic activity">
    <reaction evidence="6">
        <text>a sn-glycero-3-phosphodiester + H2O = an alcohol + sn-glycerol 3-phosphate + H(+)</text>
        <dbReference type="Rhea" id="RHEA:12969"/>
        <dbReference type="ChEBI" id="CHEBI:15377"/>
        <dbReference type="ChEBI" id="CHEBI:15378"/>
        <dbReference type="ChEBI" id="CHEBI:30879"/>
        <dbReference type="ChEBI" id="CHEBI:57597"/>
        <dbReference type="ChEBI" id="CHEBI:83408"/>
        <dbReference type="EC" id="3.1.4.46"/>
    </reaction>
</comment>
<evidence type="ECO:0000256" key="1">
    <source>
        <dbReference type="ARBA" id="ARBA00007277"/>
    </source>
</evidence>
<protein>
    <recommendedName>
        <fullName evidence="2">glycerophosphodiester phosphodiesterase</fullName>
        <ecNumber evidence="2">3.1.4.46</ecNumber>
    </recommendedName>
</protein>
<organism evidence="8 9">
    <name type="scientific">Stachybotrys elegans</name>
    <dbReference type="NCBI Taxonomy" id="80388"/>
    <lineage>
        <taxon>Eukaryota</taxon>
        <taxon>Fungi</taxon>
        <taxon>Dikarya</taxon>
        <taxon>Ascomycota</taxon>
        <taxon>Pezizomycotina</taxon>
        <taxon>Sordariomycetes</taxon>
        <taxon>Hypocreomycetidae</taxon>
        <taxon>Hypocreales</taxon>
        <taxon>Stachybotryaceae</taxon>
        <taxon>Stachybotrys</taxon>
    </lineage>
</organism>
<dbReference type="AlphaFoldDB" id="A0A8K0T2C9"/>